<dbReference type="AlphaFoldDB" id="A0A0N1IP83"/>
<dbReference type="OrthoDB" id="8196889at2759"/>
<evidence type="ECO:0008006" key="3">
    <source>
        <dbReference type="Google" id="ProtNLM"/>
    </source>
</evidence>
<dbReference type="EMBL" id="KQ460655">
    <property type="protein sequence ID" value="KPJ12963.1"/>
    <property type="molecule type" value="Genomic_DNA"/>
</dbReference>
<dbReference type="InParanoid" id="A0A0N1IP83"/>
<gene>
    <name evidence="1" type="ORF">RR48_05165</name>
</gene>
<dbReference type="STRING" id="76193.A0A0N1IP83"/>
<keyword evidence="2" id="KW-1185">Reference proteome</keyword>
<dbReference type="Proteomes" id="UP000053240">
    <property type="component" value="Unassembled WGS sequence"/>
</dbReference>
<organism evidence="1 2">
    <name type="scientific">Papilio machaon</name>
    <name type="common">Old World swallowtail butterfly</name>
    <dbReference type="NCBI Taxonomy" id="76193"/>
    <lineage>
        <taxon>Eukaryota</taxon>
        <taxon>Metazoa</taxon>
        <taxon>Ecdysozoa</taxon>
        <taxon>Arthropoda</taxon>
        <taxon>Hexapoda</taxon>
        <taxon>Insecta</taxon>
        <taxon>Pterygota</taxon>
        <taxon>Neoptera</taxon>
        <taxon>Endopterygota</taxon>
        <taxon>Lepidoptera</taxon>
        <taxon>Glossata</taxon>
        <taxon>Ditrysia</taxon>
        <taxon>Papilionoidea</taxon>
        <taxon>Papilionidae</taxon>
        <taxon>Papilioninae</taxon>
        <taxon>Papilio</taxon>
    </lineage>
</organism>
<sequence length="192" mass="22186">MSDSSSEEDLSRFQEVVDNSFIKSVNTSTRIGTTSSYGDQKLRSERYLEEAGHYNDVKVSNELQKRIAAKVSEIINRNLIFIDVEPPKMKRETFVGGVKLFKDSKDLLSCEDVRDTATERHNELARNIRKRKCLIDEEALDERDKIKSAAVSGEQVLSQDDTKYWKSRRREKIFKYRRSMSHSNVLIAAECI</sequence>
<evidence type="ECO:0000313" key="2">
    <source>
        <dbReference type="Proteomes" id="UP000053240"/>
    </source>
</evidence>
<name>A0A0N1IP83_PAPMA</name>
<protein>
    <recommendedName>
        <fullName evidence="3">Protein CUSTOS</fullName>
    </recommendedName>
</protein>
<proteinExistence type="predicted"/>
<dbReference type="KEGG" id="pmac:106713038"/>
<evidence type="ECO:0000313" key="1">
    <source>
        <dbReference type="EMBL" id="KPJ12963.1"/>
    </source>
</evidence>
<accession>A0A0N1IP83</accession>
<reference evidence="1 2" key="1">
    <citation type="journal article" date="2015" name="Nat. Commun.">
        <title>Outbred genome sequencing and CRISPR/Cas9 gene editing in butterflies.</title>
        <authorList>
            <person name="Li X."/>
            <person name="Fan D."/>
            <person name="Zhang W."/>
            <person name="Liu G."/>
            <person name="Zhang L."/>
            <person name="Zhao L."/>
            <person name="Fang X."/>
            <person name="Chen L."/>
            <person name="Dong Y."/>
            <person name="Chen Y."/>
            <person name="Ding Y."/>
            <person name="Zhao R."/>
            <person name="Feng M."/>
            <person name="Zhu Y."/>
            <person name="Feng Y."/>
            <person name="Jiang X."/>
            <person name="Zhu D."/>
            <person name="Xiang H."/>
            <person name="Feng X."/>
            <person name="Li S."/>
            <person name="Wang J."/>
            <person name="Zhang G."/>
            <person name="Kronforst M.R."/>
            <person name="Wang W."/>
        </authorList>
    </citation>
    <scope>NUCLEOTIDE SEQUENCE [LARGE SCALE GENOMIC DNA]</scope>
    <source>
        <strain evidence="1">Ya'a_city_454_Pm</strain>
        <tissue evidence="1">Whole body</tissue>
    </source>
</reference>